<evidence type="ECO:0000313" key="3">
    <source>
        <dbReference type="EMBL" id="QDT73154.1"/>
    </source>
</evidence>
<keyword evidence="1" id="KW-0732">Signal</keyword>
<dbReference type="AlphaFoldDB" id="A0A517TXQ0"/>
<proteinExistence type="predicted"/>
<evidence type="ECO:0000259" key="2">
    <source>
        <dbReference type="Pfam" id="PF07589"/>
    </source>
</evidence>
<evidence type="ECO:0000256" key="1">
    <source>
        <dbReference type="SAM" id="SignalP"/>
    </source>
</evidence>
<dbReference type="Pfam" id="PF07589">
    <property type="entry name" value="PEP-CTERM"/>
    <property type="match status" value="1"/>
</dbReference>
<dbReference type="Proteomes" id="UP000317909">
    <property type="component" value="Chromosome"/>
</dbReference>
<dbReference type="OrthoDB" id="259335at2"/>
<dbReference type="EMBL" id="CP036339">
    <property type="protein sequence ID" value="QDT73154.1"/>
    <property type="molecule type" value="Genomic_DNA"/>
</dbReference>
<dbReference type="InterPro" id="IPR013424">
    <property type="entry name" value="Ice-binding_C"/>
</dbReference>
<name>A0A517TXQ0_9BACT</name>
<organism evidence="3 4">
    <name type="scientific">Lacipirellula limnantheis</name>
    <dbReference type="NCBI Taxonomy" id="2528024"/>
    <lineage>
        <taxon>Bacteria</taxon>
        <taxon>Pseudomonadati</taxon>
        <taxon>Planctomycetota</taxon>
        <taxon>Planctomycetia</taxon>
        <taxon>Pirellulales</taxon>
        <taxon>Lacipirellulaceae</taxon>
        <taxon>Lacipirellula</taxon>
    </lineage>
</organism>
<accession>A0A517TXQ0</accession>
<dbReference type="NCBIfam" id="TIGR02595">
    <property type="entry name" value="PEP_CTERM"/>
    <property type="match status" value="1"/>
</dbReference>
<feature type="chain" id="PRO_5021961716" evidence="1">
    <location>
        <begin position="25"/>
        <end position="345"/>
    </location>
</feature>
<reference evidence="3 4" key="1">
    <citation type="submission" date="2019-02" db="EMBL/GenBank/DDBJ databases">
        <title>Deep-cultivation of Planctomycetes and their phenomic and genomic characterization uncovers novel biology.</title>
        <authorList>
            <person name="Wiegand S."/>
            <person name="Jogler M."/>
            <person name="Boedeker C."/>
            <person name="Pinto D."/>
            <person name="Vollmers J."/>
            <person name="Rivas-Marin E."/>
            <person name="Kohn T."/>
            <person name="Peeters S.H."/>
            <person name="Heuer A."/>
            <person name="Rast P."/>
            <person name="Oberbeckmann S."/>
            <person name="Bunk B."/>
            <person name="Jeske O."/>
            <person name="Meyerdierks A."/>
            <person name="Storesund J.E."/>
            <person name="Kallscheuer N."/>
            <person name="Luecker S."/>
            <person name="Lage O.M."/>
            <person name="Pohl T."/>
            <person name="Merkel B.J."/>
            <person name="Hornburger P."/>
            <person name="Mueller R.-W."/>
            <person name="Bruemmer F."/>
            <person name="Labrenz M."/>
            <person name="Spormann A.M."/>
            <person name="Op den Camp H."/>
            <person name="Overmann J."/>
            <person name="Amann R."/>
            <person name="Jetten M.S.M."/>
            <person name="Mascher T."/>
            <person name="Medema M.H."/>
            <person name="Devos D.P."/>
            <person name="Kaster A.-K."/>
            <person name="Ovreas L."/>
            <person name="Rohde M."/>
            <person name="Galperin M.Y."/>
            <person name="Jogler C."/>
        </authorList>
    </citation>
    <scope>NUCLEOTIDE SEQUENCE [LARGE SCALE GENOMIC DNA]</scope>
    <source>
        <strain evidence="3 4">I41</strain>
    </source>
</reference>
<sequence length="345" mass="36656" precursor="true">MMKMTKALLTAALALAWCDRPVQAQTMFGSLSNFDVVNDTGEICRGFEIELEGISPTEIFYAFGNPYIRYGDPTITATATGSIVRYASGFDGTNWAVGTPVPAGPFPTGGHECFYPAYGGDPNYETLGGEHFGVALNGNPTNTTYRWLLGDAAGNLVASGSNVKVPAPIWNVQPPANPAAPAAVQAVIPALPKEHPEDLFGEAMWVKVFVTEAAEPAELEHLLPGDPAVPDGSEPAEVEIEWQLLQAGKNGVDELDSGLDDMAADSESVTRRYEFYKYVGPYNDEGEAEIEDADLFPDAVGEFLGAQNAAFNLAPFVVPEPSTLALGLAGVIGVAASRRRRRIGG</sequence>
<feature type="domain" description="Ice-binding protein C-terminal" evidence="2">
    <location>
        <begin position="318"/>
        <end position="339"/>
    </location>
</feature>
<dbReference type="KEGG" id="llh:I41_23430"/>
<protein>
    <submittedName>
        <fullName evidence="3">PEP-CTERM motif protein</fullName>
    </submittedName>
</protein>
<keyword evidence="4" id="KW-1185">Reference proteome</keyword>
<evidence type="ECO:0000313" key="4">
    <source>
        <dbReference type="Proteomes" id="UP000317909"/>
    </source>
</evidence>
<gene>
    <name evidence="3" type="ORF">I41_23430</name>
</gene>
<feature type="signal peptide" evidence="1">
    <location>
        <begin position="1"/>
        <end position="24"/>
    </location>
</feature>